<dbReference type="PANTHER" id="PTHR19317:SF0">
    <property type="entry name" value="PRENYLATED RAB ACCEPTOR PROTEIN 1"/>
    <property type="match status" value="1"/>
</dbReference>
<dbReference type="GO" id="GO:0005783">
    <property type="term" value="C:endoplasmic reticulum"/>
    <property type="evidence" value="ECO:0007669"/>
    <property type="project" value="UniProtKB-ARBA"/>
</dbReference>
<dbReference type="EMBL" id="JALJOR010000008">
    <property type="protein sequence ID" value="KAK9813247.1"/>
    <property type="molecule type" value="Genomic_DNA"/>
</dbReference>
<dbReference type="AlphaFoldDB" id="A0AAW1PXW1"/>
<evidence type="ECO:0000256" key="1">
    <source>
        <dbReference type="ARBA" id="ARBA00002501"/>
    </source>
</evidence>
<gene>
    <name evidence="8" type="ORF">WJX72_011400</name>
</gene>
<evidence type="ECO:0000256" key="7">
    <source>
        <dbReference type="RuleBase" id="RU363107"/>
    </source>
</evidence>
<dbReference type="InterPro" id="IPR004895">
    <property type="entry name" value="Prenylated_rab_accept_PRA1"/>
</dbReference>
<name>A0AAW1PXW1_9CHLO</name>
<dbReference type="GO" id="GO:0016020">
    <property type="term" value="C:membrane"/>
    <property type="evidence" value="ECO:0007669"/>
    <property type="project" value="UniProtKB-SubCell"/>
</dbReference>
<evidence type="ECO:0000256" key="4">
    <source>
        <dbReference type="ARBA" id="ARBA00022692"/>
    </source>
</evidence>
<evidence type="ECO:0000256" key="5">
    <source>
        <dbReference type="ARBA" id="ARBA00022989"/>
    </source>
</evidence>
<evidence type="ECO:0000256" key="2">
    <source>
        <dbReference type="ARBA" id="ARBA00004141"/>
    </source>
</evidence>
<keyword evidence="7" id="KW-0813">Transport</keyword>
<evidence type="ECO:0000256" key="3">
    <source>
        <dbReference type="ARBA" id="ARBA00006483"/>
    </source>
</evidence>
<dbReference type="GO" id="GO:0016192">
    <property type="term" value="P:vesicle-mediated transport"/>
    <property type="evidence" value="ECO:0007669"/>
    <property type="project" value="UniProtKB-ARBA"/>
</dbReference>
<dbReference type="Pfam" id="PF03208">
    <property type="entry name" value="PRA1"/>
    <property type="match status" value="1"/>
</dbReference>
<keyword evidence="5 7" id="KW-1133">Transmembrane helix</keyword>
<proteinExistence type="inferred from homology"/>
<comment type="similarity">
    <text evidence="3 7">Belongs to the PRA1 family.</text>
</comment>
<dbReference type="GO" id="GO:0005794">
    <property type="term" value="C:Golgi apparatus"/>
    <property type="evidence" value="ECO:0007669"/>
    <property type="project" value="TreeGrafter"/>
</dbReference>
<organism evidence="8 9">
    <name type="scientific">[Myrmecia] bisecta</name>
    <dbReference type="NCBI Taxonomy" id="41462"/>
    <lineage>
        <taxon>Eukaryota</taxon>
        <taxon>Viridiplantae</taxon>
        <taxon>Chlorophyta</taxon>
        <taxon>core chlorophytes</taxon>
        <taxon>Trebouxiophyceae</taxon>
        <taxon>Trebouxiales</taxon>
        <taxon>Trebouxiaceae</taxon>
        <taxon>Myrmecia</taxon>
    </lineage>
</organism>
<evidence type="ECO:0000256" key="6">
    <source>
        <dbReference type="ARBA" id="ARBA00023136"/>
    </source>
</evidence>
<sequence length="244" mass="28028">MGPFRRKEFKKSPLAPNVPLEGSDTVLGLRQLERQRLAEASPFRTLAPDRLFQSNPGRRNYTRYKGPFLEETRLDSLRAPPRPWPQFLHHGANSSVIVAYNVPEDVRMLCERLDENLVYYLVNYIYVALAVLLLLVLFRPTAIIGLGVSAASLYFNLVLVPSLPPLQQEDSNIATVKMVLMILSWVAALYTRCMELGSAGWQLSLVLAVQLQQVVQHYWLQLDDALRYRSGWRYPRRVRTYPVQ</sequence>
<dbReference type="Proteomes" id="UP001489004">
    <property type="component" value="Unassembled WGS sequence"/>
</dbReference>
<feature type="transmembrane region" description="Helical" evidence="7">
    <location>
        <begin position="142"/>
        <end position="160"/>
    </location>
</feature>
<feature type="transmembrane region" description="Helical" evidence="7">
    <location>
        <begin position="117"/>
        <end position="136"/>
    </location>
</feature>
<evidence type="ECO:0000313" key="8">
    <source>
        <dbReference type="EMBL" id="KAK9813247.1"/>
    </source>
</evidence>
<evidence type="ECO:0000313" key="9">
    <source>
        <dbReference type="Proteomes" id="UP001489004"/>
    </source>
</evidence>
<keyword evidence="4 7" id="KW-0812">Transmembrane</keyword>
<accession>A0AAW1PXW1</accession>
<comment type="function">
    <text evidence="1 7">May be involved in both secretory and endocytic intracellular trafficking in the endosomal/prevacuolar compartments.</text>
</comment>
<reference evidence="8 9" key="1">
    <citation type="journal article" date="2024" name="Nat. Commun.">
        <title>Phylogenomics reveals the evolutionary origins of lichenization in chlorophyte algae.</title>
        <authorList>
            <person name="Puginier C."/>
            <person name="Libourel C."/>
            <person name="Otte J."/>
            <person name="Skaloud P."/>
            <person name="Haon M."/>
            <person name="Grisel S."/>
            <person name="Petersen M."/>
            <person name="Berrin J.G."/>
            <person name="Delaux P.M."/>
            <person name="Dal Grande F."/>
            <person name="Keller J."/>
        </authorList>
    </citation>
    <scope>NUCLEOTIDE SEQUENCE [LARGE SCALE GENOMIC DNA]</scope>
    <source>
        <strain evidence="8 9">SAG 2043</strain>
    </source>
</reference>
<keyword evidence="6 7" id="KW-0472">Membrane</keyword>
<protein>
    <recommendedName>
        <fullName evidence="7">PRA1 family protein</fullName>
    </recommendedName>
</protein>
<comment type="caution">
    <text evidence="8">The sequence shown here is derived from an EMBL/GenBank/DDBJ whole genome shotgun (WGS) entry which is preliminary data.</text>
</comment>
<keyword evidence="9" id="KW-1185">Reference proteome</keyword>
<dbReference type="PANTHER" id="PTHR19317">
    <property type="entry name" value="PRENYLATED RAB ACCEPTOR 1-RELATED"/>
    <property type="match status" value="1"/>
</dbReference>
<comment type="subcellular location">
    <subcellularLocation>
        <location evidence="2 7">Membrane</location>
        <topology evidence="2 7">Multi-pass membrane protein</topology>
    </subcellularLocation>
</comment>